<evidence type="ECO:0000313" key="5">
    <source>
        <dbReference type="Proteomes" id="UP000831963"/>
    </source>
</evidence>
<keyword evidence="2" id="KW-1133">Transmembrane helix</keyword>
<keyword evidence="2" id="KW-0812">Transmembrane</keyword>
<sequence length="108" mass="10965">MGNTRVRARLSRTLSILTLAAALATGPVLVAPAEPAAAASGFTQAATDRALTGETPSPHTEVSDSTGLTPANLAIAGLSGALLLAVIGGVVLDVRRRRPSRRNRMPGV</sequence>
<dbReference type="RefSeq" id="WP_247957303.1">
    <property type="nucleotide sequence ID" value="NZ_CP078077.1"/>
</dbReference>
<protein>
    <recommendedName>
        <fullName evidence="6">LPXTG cell wall anchor domain-containing protein</fullName>
    </recommendedName>
</protein>
<evidence type="ECO:0000256" key="3">
    <source>
        <dbReference type="SAM" id="SignalP"/>
    </source>
</evidence>
<feature type="compositionally biased region" description="Polar residues" evidence="1">
    <location>
        <begin position="54"/>
        <end position="67"/>
    </location>
</feature>
<dbReference type="Proteomes" id="UP000831963">
    <property type="component" value="Chromosome"/>
</dbReference>
<dbReference type="EMBL" id="CP078077">
    <property type="protein sequence ID" value="UPL14207.1"/>
    <property type="molecule type" value="Genomic_DNA"/>
</dbReference>
<accession>A0ABY4IN66</accession>
<proteinExistence type="predicted"/>
<keyword evidence="5" id="KW-1185">Reference proteome</keyword>
<feature type="chain" id="PRO_5046603948" description="LPXTG cell wall anchor domain-containing protein" evidence="3">
    <location>
        <begin position="31"/>
        <end position="108"/>
    </location>
</feature>
<evidence type="ECO:0000313" key="4">
    <source>
        <dbReference type="EMBL" id="UPL14207.1"/>
    </source>
</evidence>
<evidence type="ECO:0000256" key="1">
    <source>
        <dbReference type="SAM" id="MobiDB-lite"/>
    </source>
</evidence>
<keyword evidence="3" id="KW-0732">Signal</keyword>
<evidence type="ECO:0000256" key="2">
    <source>
        <dbReference type="SAM" id="Phobius"/>
    </source>
</evidence>
<feature type="signal peptide" evidence="3">
    <location>
        <begin position="1"/>
        <end position="30"/>
    </location>
</feature>
<feature type="region of interest" description="Disordered" evidence="1">
    <location>
        <begin position="47"/>
        <end position="67"/>
    </location>
</feature>
<feature type="transmembrane region" description="Helical" evidence="2">
    <location>
        <begin position="73"/>
        <end position="94"/>
    </location>
</feature>
<reference evidence="4 5" key="1">
    <citation type="submission" date="2021-06" db="EMBL/GenBank/DDBJ databases">
        <title>Genome-based taxonomic framework of Microbacterium strains isolated from marine environment, the description of four new species and reclassification of four preexisting species.</title>
        <authorList>
            <person name="Lee S.D."/>
            <person name="Kim S.-M."/>
            <person name="Byeon Y.-S."/>
            <person name="Yang H.L."/>
            <person name="Kim I.S."/>
        </authorList>
    </citation>
    <scope>NUCLEOTIDE SEQUENCE [LARGE SCALE GENOMIC DNA]</scope>
    <source>
        <strain evidence="4 5">SSW1-36</strain>
    </source>
</reference>
<keyword evidence="2" id="KW-0472">Membrane</keyword>
<gene>
    <name evidence="4" type="ORF">KV396_06850</name>
</gene>
<evidence type="ECO:0008006" key="6">
    <source>
        <dbReference type="Google" id="ProtNLM"/>
    </source>
</evidence>
<organism evidence="4 5">
    <name type="scientific">Microbacterium galbinum</name>
    <dbReference type="NCBI Taxonomy" id="2851646"/>
    <lineage>
        <taxon>Bacteria</taxon>
        <taxon>Bacillati</taxon>
        <taxon>Actinomycetota</taxon>
        <taxon>Actinomycetes</taxon>
        <taxon>Micrococcales</taxon>
        <taxon>Microbacteriaceae</taxon>
        <taxon>Microbacterium</taxon>
    </lineage>
</organism>
<name>A0ABY4IN66_9MICO</name>